<keyword evidence="3" id="KW-0479">Metal-binding</keyword>
<keyword evidence="8" id="KW-1185">Reference proteome</keyword>
<dbReference type="Proteomes" id="UP001500603">
    <property type="component" value="Unassembled WGS sequence"/>
</dbReference>
<comment type="cofactor">
    <cofactor evidence="1">
        <name>Zn(2+)</name>
        <dbReference type="ChEBI" id="CHEBI:29105"/>
    </cofactor>
</comment>
<accession>A0ABP9KTT0</accession>
<evidence type="ECO:0000313" key="8">
    <source>
        <dbReference type="Proteomes" id="UP001500603"/>
    </source>
</evidence>
<dbReference type="RefSeq" id="WP_345498200.1">
    <property type="nucleotide sequence ID" value="NZ_BAABJM010000005.1"/>
</dbReference>
<dbReference type="EMBL" id="BAABJM010000005">
    <property type="protein sequence ID" value="GAA5063826.1"/>
    <property type="molecule type" value="Genomic_DNA"/>
</dbReference>
<evidence type="ECO:0000259" key="6">
    <source>
        <dbReference type="SMART" id="SM00849"/>
    </source>
</evidence>
<dbReference type="Gene3D" id="3.60.15.10">
    <property type="entry name" value="Ribonuclease Z/Hydroxyacylglutathione hydrolase-like"/>
    <property type="match status" value="1"/>
</dbReference>
<dbReference type="PANTHER" id="PTHR42978">
    <property type="entry name" value="QUORUM-QUENCHING LACTONASE YTNP-RELATED-RELATED"/>
    <property type="match status" value="1"/>
</dbReference>
<reference evidence="8" key="1">
    <citation type="journal article" date="2019" name="Int. J. Syst. Evol. Microbiol.">
        <title>The Global Catalogue of Microorganisms (GCM) 10K type strain sequencing project: providing services to taxonomists for standard genome sequencing and annotation.</title>
        <authorList>
            <consortium name="The Broad Institute Genomics Platform"/>
            <consortium name="The Broad Institute Genome Sequencing Center for Infectious Disease"/>
            <person name="Wu L."/>
            <person name="Ma J."/>
        </authorList>
    </citation>
    <scope>NUCLEOTIDE SEQUENCE [LARGE SCALE GENOMIC DNA]</scope>
    <source>
        <strain evidence="8">JCM 18298</strain>
    </source>
</reference>
<comment type="caution">
    <text evidence="7">The sequence shown here is derived from an EMBL/GenBank/DDBJ whole genome shotgun (WGS) entry which is preliminary data.</text>
</comment>
<gene>
    <name evidence="7" type="ORF">GCM10023318_49130</name>
</gene>
<dbReference type="SUPFAM" id="SSF56281">
    <property type="entry name" value="Metallo-hydrolase/oxidoreductase"/>
    <property type="match status" value="1"/>
</dbReference>
<comment type="similarity">
    <text evidence="2">Belongs to the metallo-beta-lactamase superfamily.</text>
</comment>
<dbReference type="SMART" id="SM00849">
    <property type="entry name" value="Lactamase_B"/>
    <property type="match status" value="1"/>
</dbReference>
<evidence type="ECO:0000256" key="4">
    <source>
        <dbReference type="ARBA" id="ARBA00022801"/>
    </source>
</evidence>
<feature type="domain" description="Metallo-beta-lactamase" evidence="6">
    <location>
        <begin position="44"/>
        <end position="244"/>
    </location>
</feature>
<keyword evidence="4" id="KW-0378">Hydrolase</keyword>
<dbReference type="InterPro" id="IPR051013">
    <property type="entry name" value="MBL_superfamily_lactonases"/>
</dbReference>
<evidence type="ECO:0000256" key="3">
    <source>
        <dbReference type="ARBA" id="ARBA00022723"/>
    </source>
</evidence>
<dbReference type="CDD" id="cd07729">
    <property type="entry name" value="AHL_lactonase_MBL-fold"/>
    <property type="match status" value="1"/>
</dbReference>
<dbReference type="InterPro" id="IPR001279">
    <property type="entry name" value="Metallo-B-lactamas"/>
</dbReference>
<keyword evidence="5" id="KW-0862">Zinc</keyword>
<name>A0ABP9KTT0_9NOCA</name>
<protein>
    <submittedName>
        <fullName evidence="7">N-acyl homoserine lactonase family protein</fullName>
    </submittedName>
</protein>
<organism evidence="7 8">
    <name type="scientific">Nocardia callitridis</name>
    <dbReference type="NCBI Taxonomy" id="648753"/>
    <lineage>
        <taxon>Bacteria</taxon>
        <taxon>Bacillati</taxon>
        <taxon>Actinomycetota</taxon>
        <taxon>Actinomycetes</taxon>
        <taxon>Mycobacteriales</taxon>
        <taxon>Nocardiaceae</taxon>
        <taxon>Nocardia</taxon>
    </lineage>
</organism>
<evidence type="ECO:0000313" key="7">
    <source>
        <dbReference type="EMBL" id="GAA5063826.1"/>
    </source>
</evidence>
<dbReference type="Pfam" id="PF00753">
    <property type="entry name" value="Lactamase_B"/>
    <property type="match status" value="1"/>
</dbReference>
<evidence type="ECO:0000256" key="2">
    <source>
        <dbReference type="ARBA" id="ARBA00007749"/>
    </source>
</evidence>
<evidence type="ECO:0000256" key="5">
    <source>
        <dbReference type="ARBA" id="ARBA00022833"/>
    </source>
</evidence>
<sequence>MPSQTADTTYDVLALRYGVWHSTKREIYHSFHVYGEADAPVQIDYYLWVVRNGQRTIVVDTGFRPEVATRRGRTLVTPVPEALRLAGVDPLTVSHVVLTHFHYDHIGNVGLFPQAQLIAGATEYAFWTGPVADQPLFASAVEREEVDLVRKAHAEGRLTLVPEQDPGLPGIRFRELTGHTPGQIIVEVDAASGRRIILASDASHTYEEFEQERPFHIASSLPDMCVSLNWLHQQSRSAEIVPGHDPAVMARFPAADADTIGIVARIS</sequence>
<proteinExistence type="inferred from homology"/>
<dbReference type="InterPro" id="IPR036866">
    <property type="entry name" value="RibonucZ/Hydroxyglut_hydro"/>
</dbReference>
<evidence type="ECO:0000256" key="1">
    <source>
        <dbReference type="ARBA" id="ARBA00001947"/>
    </source>
</evidence>
<dbReference type="PANTHER" id="PTHR42978:SF7">
    <property type="entry name" value="METALLO-HYDROLASE RV2300C-RELATED"/>
    <property type="match status" value="1"/>
</dbReference>